<evidence type="ECO:0000313" key="6">
    <source>
        <dbReference type="EMBL" id="TDY60778.1"/>
    </source>
</evidence>
<organism evidence="6 7">
    <name type="scientific">Algibacter lectus</name>
    <dbReference type="NCBI Taxonomy" id="221126"/>
    <lineage>
        <taxon>Bacteria</taxon>
        <taxon>Pseudomonadati</taxon>
        <taxon>Bacteroidota</taxon>
        <taxon>Flavobacteriia</taxon>
        <taxon>Flavobacteriales</taxon>
        <taxon>Flavobacteriaceae</taxon>
        <taxon>Algibacter</taxon>
    </lineage>
</organism>
<dbReference type="SUPFAM" id="SSF53187">
    <property type="entry name" value="Zn-dependent exopeptidases"/>
    <property type="match status" value="1"/>
</dbReference>
<dbReference type="InterPro" id="IPR050695">
    <property type="entry name" value="N-acetylmuramoyl_amidase_3"/>
</dbReference>
<dbReference type="EMBL" id="SORL01000011">
    <property type="protein sequence ID" value="TDY60778.1"/>
    <property type="molecule type" value="Genomic_DNA"/>
</dbReference>
<sequence length="217" mass="23795">MNTLNQIAFLLFCVVFFNPTYAQNGKDQVRNPIVVIDPGHGGKDAGASTRNGIKEKDIALGIASKIVVLNNKLVENPLMLFLTRYTDTLISLGDRTQLSKKLKANMFISIHCNQAINRTASGTEVFIHPKSEEQAEESAYLGFTIQKGLADILGIKKRGLKYGNFQVLRDSSNSSASILLELGFLSQTDEAIYLSKEESQSAVALVILQSIIEFLGL</sequence>
<evidence type="ECO:0000313" key="7">
    <source>
        <dbReference type="Proteomes" id="UP000294824"/>
    </source>
</evidence>
<dbReference type="EC" id="3.5.1.28" evidence="2"/>
<comment type="caution">
    <text evidence="6">The sequence shown here is derived from an EMBL/GenBank/DDBJ whole genome shotgun (WGS) entry which is preliminary data.</text>
</comment>
<dbReference type="PANTHER" id="PTHR30404:SF0">
    <property type="entry name" value="N-ACETYLMURAMOYL-L-ALANINE AMIDASE AMIC"/>
    <property type="match status" value="1"/>
</dbReference>
<dbReference type="Gene3D" id="3.40.630.40">
    <property type="entry name" value="Zn-dependent exopeptidases"/>
    <property type="match status" value="1"/>
</dbReference>
<comment type="catalytic activity">
    <reaction evidence="1">
        <text>Hydrolyzes the link between N-acetylmuramoyl residues and L-amino acid residues in certain cell-wall glycopeptides.</text>
        <dbReference type="EC" id="3.5.1.28"/>
    </reaction>
</comment>
<dbReference type="InterPro" id="IPR002508">
    <property type="entry name" value="MurNAc-LAA_cat"/>
</dbReference>
<keyword evidence="4" id="KW-0732">Signal</keyword>
<feature type="domain" description="MurNAc-LAA" evidence="5">
    <location>
        <begin position="96"/>
        <end position="212"/>
    </location>
</feature>
<gene>
    <name evidence="6" type="ORF">DFQ06_3362</name>
</gene>
<accession>A0A4R8M7F4</accession>
<keyword evidence="3" id="KW-0378">Hydrolase</keyword>
<dbReference type="CDD" id="cd02696">
    <property type="entry name" value="MurNAc-LAA"/>
    <property type="match status" value="1"/>
</dbReference>
<dbReference type="GO" id="GO:0030288">
    <property type="term" value="C:outer membrane-bounded periplasmic space"/>
    <property type="evidence" value="ECO:0007669"/>
    <property type="project" value="TreeGrafter"/>
</dbReference>
<evidence type="ECO:0000256" key="2">
    <source>
        <dbReference type="ARBA" id="ARBA00011901"/>
    </source>
</evidence>
<dbReference type="GO" id="GO:0008745">
    <property type="term" value="F:N-acetylmuramoyl-L-alanine amidase activity"/>
    <property type="evidence" value="ECO:0007669"/>
    <property type="project" value="UniProtKB-EC"/>
</dbReference>
<keyword evidence="7" id="KW-1185">Reference proteome</keyword>
<dbReference type="RefSeq" id="WP_133968894.1">
    <property type="nucleotide sequence ID" value="NZ_SORL01000011.1"/>
</dbReference>
<evidence type="ECO:0000256" key="1">
    <source>
        <dbReference type="ARBA" id="ARBA00001561"/>
    </source>
</evidence>
<dbReference type="Pfam" id="PF01520">
    <property type="entry name" value="Amidase_3"/>
    <property type="match status" value="1"/>
</dbReference>
<dbReference type="AlphaFoldDB" id="A0A4R8M7F4"/>
<evidence type="ECO:0000256" key="3">
    <source>
        <dbReference type="ARBA" id="ARBA00022801"/>
    </source>
</evidence>
<dbReference type="GO" id="GO:0009253">
    <property type="term" value="P:peptidoglycan catabolic process"/>
    <property type="evidence" value="ECO:0007669"/>
    <property type="project" value="InterPro"/>
</dbReference>
<dbReference type="SMART" id="SM00646">
    <property type="entry name" value="Ami_3"/>
    <property type="match status" value="1"/>
</dbReference>
<feature type="chain" id="PRO_5020232862" description="N-acetylmuramoyl-L-alanine amidase" evidence="4">
    <location>
        <begin position="23"/>
        <end position="217"/>
    </location>
</feature>
<protein>
    <recommendedName>
        <fullName evidence="2">N-acetylmuramoyl-L-alanine amidase</fullName>
        <ecNumber evidence="2">3.5.1.28</ecNumber>
    </recommendedName>
</protein>
<feature type="signal peptide" evidence="4">
    <location>
        <begin position="1"/>
        <end position="22"/>
    </location>
</feature>
<reference evidence="6 7" key="1">
    <citation type="submission" date="2019-03" db="EMBL/GenBank/DDBJ databases">
        <title>Genomic Encyclopedia of Type Strains, Phase III (KMG-III): the genomes of soil and plant-associated and newly described type strains.</title>
        <authorList>
            <person name="Whitman W."/>
        </authorList>
    </citation>
    <scope>NUCLEOTIDE SEQUENCE [LARGE SCALE GENOMIC DNA]</scope>
    <source>
        <strain evidence="6 7">CECT 8301</strain>
    </source>
</reference>
<proteinExistence type="predicted"/>
<name>A0A4R8M7F4_9FLAO</name>
<evidence type="ECO:0000256" key="4">
    <source>
        <dbReference type="SAM" id="SignalP"/>
    </source>
</evidence>
<dbReference type="Proteomes" id="UP000294824">
    <property type="component" value="Unassembled WGS sequence"/>
</dbReference>
<dbReference type="PANTHER" id="PTHR30404">
    <property type="entry name" value="N-ACETYLMURAMOYL-L-ALANINE AMIDASE"/>
    <property type="match status" value="1"/>
</dbReference>
<evidence type="ECO:0000259" key="5">
    <source>
        <dbReference type="SMART" id="SM00646"/>
    </source>
</evidence>